<organism evidence="5 6">
    <name type="scientific">Roseovarius pelagicus</name>
    <dbReference type="NCBI Taxonomy" id="2980108"/>
    <lineage>
        <taxon>Bacteria</taxon>
        <taxon>Pseudomonadati</taxon>
        <taxon>Pseudomonadota</taxon>
        <taxon>Alphaproteobacteria</taxon>
        <taxon>Rhodobacterales</taxon>
        <taxon>Roseobacteraceae</taxon>
        <taxon>Roseovarius</taxon>
    </lineage>
</organism>
<keyword evidence="3" id="KW-0949">S-adenosyl-L-methionine</keyword>
<dbReference type="InterPro" id="IPR013216">
    <property type="entry name" value="Methyltransf_11"/>
</dbReference>
<feature type="domain" description="Methyltransferase type 11" evidence="4">
    <location>
        <begin position="41"/>
        <end position="137"/>
    </location>
</feature>
<dbReference type="PANTHER" id="PTHR43591:SF24">
    <property type="entry name" value="2-METHOXY-6-POLYPRENYL-1,4-BENZOQUINOL METHYLASE, MITOCHONDRIAL"/>
    <property type="match status" value="1"/>
</dbReference>
<name>A0ABY6DA30_9RHOB</name>
<accession>A0ABY6DA30</accession>
<keyword evidence="6" id="KW-1185">Reference proteome</keyword>
<evidence type="ECO:0000256" key="2">
    <source>
        <dbReference type="ARBA" id="ARBA00022679"/>
    </source>
</evidence>
<dbReference type="InterPro" id="IPR029063">
    <property type="entry name" value="SAM-dependent_MTases_sf"/>
</dbReference>
<proteinExistence type="predicted"/>
<dbReference type="GO" id="GO:0008168">
    <property type="term" value="F:methyltransferase activity"/>
    <property type="evidence" value="ECO:0007669"/>
    <property type="project" value="UniProtKB-KW"/>
</dbReference>
<dbReference type="CDD" id="cd02440">
    <property type="entry name" value="AdoMet_MTases"/>
    <property type="match status" value="1"/>
</dbReference>
<sequence length="258" mass="28880">MLKFDDETTKLLEIAYQGGDVSRRRRMAFDALCLSQGDTVVDIGCGNGLLTEEIARAVGAAGRVFGIDPSEDMRALALARCAAFPAVRIEDGLADKFPLSDGEADSVAAVQVLEYLPDIPAAIHEAHRVLRPGGRFVAVDTGFRTLDWFSEYEDRMKRVLTAWDQHYTEARVAALWPGLTRAAGFTAIEIEPFTYCDVTLRPDGIAFMLMHLMSRYAVENGHMPEHEAKAWFDEQEKLAKQGRFFFSLTYYRMSAVRL</sequence>
<dbReference type="InterPro" id="IPR023576">
    <property type="entry name" value="UbiE/COQ5_MeTrFase_CS"/>
</dbReference>
<gene>
    <name evidence="5" type="ORF">N7U68_18205</name>
</gene>
<keyword evidence="2" id="KW-0808">Transferase</keyword>
<evidence type="ECO:0000313" key="5">
    <source>
        <dbReference type="EMBL" id="UXX82986.1"/>
    </source>
</evidence>
<evidence type="ECO:0000259" key="4">
    <source>
        <dbReference type="Pfam" id="PF08241"/>
    </source>
</evidence>
<evidence type="ECO:0000256" key="3">
    <source>
        <dbReference type="ARBA" id="ARBA00022691"/>
    </source>
</evidence>
<evidence type="ECO:0000313" key="6">
    <source>
        <dbReference type="Proteomes" id="UP001064087"/>
    </source>
</evidence>
<reference evidence="5" key="1">
    <citation type="submission" date="2022-10" db="EMBL/GenBank/DDBJ databases">
        <title>Roseovarius pelagicus sp. nov., isolated from Arctic seawater.</title>
        <authorList>
            <person name="Hong Y.W."/>
            <person name="Hwang C.Y."/>
        </authorList>
    </citation>
    <scope>NUCLEOTIDE SEQUENCE</scope>
    <source>
        <strain evidence="5">HL-MP18</strain>
    </source>
</reference>
<dbReference type="Pfam" id="PF08241">
    <property type="entry name" value="Methyltransf_11"/>
    <property type="match status" value="1"/>
</dbReference>
<dbReference type="PANTHER" id="PTHR43591">
    <property type="entry name" value="METHYLTRANSFERASE"/>
    <property type="match status" value="1"/>
</dbReference>
<dbReference type="SUPFAM" id="SSF53335">
    <property type="entry name" value="S-adenosyl-L-methionine-dependent methyltransferases"/>
    <property type="match status" value="1"/>
</dbReference>
<keyword evidence="1 5" id="KW-0489">Methyltransferase</keyword>
<evidence type="ECO:0000256" key="1">
    <source>
        <dbReference type="ARBA" id="ARBA00022603"/>
    </source>
</evidence>
<dbReference type="EMBL" id="CP106738">
    <property type="protein sequence ID" value="UXX82986.1"/>
    <property type="molecule type" value="Genomic_DNA"/>
</dbReference>
<dbReference type="RefSeq" id="WP_263047729.1">
    <property type="nucleotide sequence ID" value="NZ_CP106738.1"/>
</dbReference>
<dbReference type="Proteomes" id="UP001064087">
    <property type="component" value="Chromosome"/>
</dbReference>
<dbReference type="GO" id="GO:0032259">
    <property type="term" value="P:methylation"/>
    <property type="evidence" value="ECO:0007669"/>
    <property type="project" value="UniProtKB-KW"/>
</dbReference>
<protein>
    <submittedName>
        <fullName evidence="5">Methyltransferase domain-containing protein</fullName>
    </submittedName>
</protein>
<dbReference type="PROSITE" id="PS01184">
    <property type="entry name" value="UBIE_2"/>
    <property type="match status" value="1"/>
</dbReference>
<dbReference type="Gene3D" id="3.40.50.150">
    <property type="entry name" value="Vaccinia Virus protein VP39"/>
    <property type="match status" value="1"/>
</dbReference>